<feature type="region of interest" description="Disordered" evidence="1">
    <location>
        <begin position="172"/>
        <end position="196"/>
    </location>
</feature>
<evidence type="ECO:0000313" key="3">
    <source>
        <dbReference type="Proteomes" id="UP000515150"/>
    </source>
</evidence>
<protein>
    <submittedName>
        <fullName evidence="4">C2 calcium-dependent domain-containing protein 4C</fullName>
    </submittedName>
</protein>
<evidence type="ECO:0000259" key="2">
    <source>
        <dbReference type="PROSITE" id="PS50004"/>
    </source>
</evidence>
<dbReference type="PANTHER" id="PTHR46291:SF9">
    <property type="entry name" value="C2 CALCIUM-DEPENDENT DOMAIN-CONTAINING PROTEIN 4C-LIKE"/>
    <property type="match status" value="1"/>
</dbReference>
<proteinExistence type="predicted"/>
<feature type="compositionally biased region" description="Polar residues" evidence="1">
    <location>
        <begin position="230"/>
        <end position="246"/>
    </location>
</feature>
<accession>A0A6P7NPQ8</accession>
<dbReference type="Gene3D" id="2.60.40.150">
    <property type="entry name" value="C2 domain"/>
    <property type="match status" value="1"/>
</dbReference>
<sequence length="401" mass="43516">MWLLGKIRENVESVPLELSRYMRKSEEDVSPPSEASLPLNLHRNVLTPDKIPEFCLPPRLRRRSPETASPNLPGHDPMQGSAKPKEVGTKLEDESVAAKSHLPFSAEVYGLAGIYEGLNTRRKESLFHTGCPVYMFDRSISPAPSVQARETNMGKRTLSGFLPLFLSKSLSETGKTESEAPSSRDSTPLSSPHTSTSSLCILSADGRLKGATSCPSLTDSRDDRKRSRSLGFSLTASSSNPTSLGTGSPVRSFPRERLQSERVLRLRGRGEVRLCAELTAGPAHGLSTVRVRVVSAEGLQDAAEQQSLSCAVSACLTPGKLQPQRSATARGRRCHAFNAEFCFTELSAGDLLRLQLRLKVVDKSAAGSLRRGKVIGKLVKPLSQLLSINKQVADTDITLTK</sequence>
<dbReference type="PROSITE" id="PS50004">
    <property type="entry name" value="C2"/>
    <property type="match status" value="1"/>
</dbReference>
<keyword evidence="3" id="KW-1185">Reference proteome</keyword>
<feature type="domain" description="C2" evidence="2">
    <location>
        <begin position="268"/>
        <end position="396"/>
    </location>
</feature>
<dbReference type="Pfam" id="PF00168">
    <property type="entry name" value="C2"/>
    <property type="match status" value="1"/>
</dbReference>
<evidence type="ECO:0000313" key="4">
    <source>
        <dbReference type="RefSeq" id="XP_029019993.1"/>
    </source>
</evidence>
<organism evidence="3 4">
    <name type="scientific">Betta splendens</name>
    <name type="common">Siamese fighting fish</name>
    <dbReference type="NCBI Taxonomy" id="158456"/>
    <lineage>
        <taxon>Eukaryota</taxon>
        <taxon>Metazoa</taxon>
        <taxon>Chordata</taxon>
        <taxon>Craniata</taxon>
        <taxon>Vertebrata</taxon>
        <taxon>Euteleostomi</taxon>
        <taxon>Actinopterygii</taxon>
        <taxon>Neopterygii</taxon>
        <taxon>Teleostei</taxon>
        <taxon>Neoteleostei</taxon>
        <taxon>Acanthomorphata</taxon>
        <taxon>Anabantaria</taxon>
        <taxon>Anabantiformes</taxon>
        <taxon>Anabantoidei</taxon>
        <taxon>Osphronemidae</taxon>
        <taxon>Betta</taxon>
    </lineage>
</organism>
<gene>
    <name evidence="4" type="primary">LOC114863247</name>
</gene>
<feature type="region of interest" description="Disordered" evidence="1">
    <location>
        <begin position="212"/>
        <end position="256"/>
    </location>
</feature>
<dbReference type="AlphaFoldDB" id="A0A6P7NPQ8"/>
<dbReference type="RefSeq" id="XP_029019993.1">
    <property type="nucleotide sequence ID" value="XM_029164160.3"/>
</dbReference>
<dbReference type="SUPFAM" id="SSF49562">
    <property type="entry name" value="C2 domain (Calcium/lipid-binding domain, CaLB)"/>
    <property type="match status" value="1"/>
</dbReference>
<dbReference type="InterPro" id="IPR035892">
    <property type="entry name" value="C2_domain_sf"/>
</dbReference>
<feature type="region of interest" description="Disordered" evidence="1">
    <location>
        <begin position="56"/>
        <end position="89"/>
    </location>
</feature>
<dbReference type="Proteomes" id="UP000515150">
    <property type="component" value="Chromosome 9"/>
</dbReference>
<evidence type="ECO:0000256" key="1">
    <source>
        <dbReference type="SAM" id="MobiDB-lite"/>
    </source>
</evidence>
<feature type="compositionally biased region" description="Polar residues" evidence="1">
    <location>
        <begin position="172"/>
        <end position="185"/>
    </location>
</feature>
<reference evidence="4" key="1">
    <citation type="submission" date="2025-08" db="UniProtKB">
        <authorList>
            <consortium name="RefSeq"/>
        </authorList>
    </citation>
    <scope>IDENTIFICATION</scope>
</reference>
<dbReference type="InParanoid" id="A0A6P7NPQ8"/>
<dbReference type="KEGG" id="bspl:114863247"/>
<dbReference type="InterPro" id="IPR043549">
    <property type="entry name" value="C2C4C/C2C4D"/>
</dbReference>
<dbReference type="InterPro" id="IPR000008">
    <property type="entry name" value="C2_dom"/>
</dbReference>
<dbReference type="GeneID" id="114863247"/>
<dbReference type="PANTHER" id="PTHR46291">
    <property type="entry name" value="C2 DOMAIN-CONTAINING PROTEIN"/>
    <property type="match status" value="1"/>
</dbReference>
<name>A0A6P7NPQ8_BETSP</name>
<dbReference type="OrthoDB" id="9947256at2759"/>
<feature type="compositionally biased region" description="Low complexity" evidence="1">
    <location>
        <begin position="186"/>
        <end position="196"/>
    </location>
</feature>